<gene>
    <name evidence="3" type="ordered locus">BN6_63730</name>
</gene>
<dbReference type="InterPro" id="IPR035897">
    <property type="entry name" value="Toll_tir_struct_dom_sf"/>
</dbReference>
<dbReference type="GO" id="GO:0007165">
    <property type="term" value="P:signal transduction"/>
    <property type="evidence" value="ECO:0007669"/>
    <property type="project" value="InterPro"/>
</dbReference>
<dbReference type="AlphaFoldDB" id="K0K5S6"/>
<dbReference type="PROSITE" id="PS50104">
    <property type="entry name" value="TIR"/>
    <property type="match status" value="1"/>
</dbReference>
<reference evidence="3 4" key="1">
    <citation type="journal article" date="2012" name="BMC Genomics">
        <title>Complete genome sequence of Saccharothrix espanaensis DSM 44229T and comparison to the other completely sequenced Pseudonocardiaceae.</title>
        <authorList>
            <person name="Strobel T."/>
            <person name="Al-Dilaimi A."/>
            <person name="Blom J."/>
            <person name="Gessner A."/>
            <person name="Kalinowski J."/>
            <person name="Luzhetska M."/>
            <person name="Puhler A."/>
            <person name="Szczepanowski R."/>
            <person name="Bechthold A."/>
            <person name="Ruckert C."/>
        </authorList>
    </citation>
    <scope>NUCLEOTIDE SEQUENCE [LARGE SCALE GENOMIC DNA]</scope>
    <source>
        <strain evidence="4">ATCC 51144 / DSM 44229 / JCM 9112 / NBRC 15066 / NRRL 15764</strain>
    </source>
</reference>
<dbReference type="InterPro" id="IPR000157">
    <property type="entry name" value="TIR_dom"/>
</dbReference>
<keyword evidence="4" id="KW-1185">Reference proteome</keyword>
<sequence length="249" mass="27635">MLSIVDGVRFAVRQLRGARLLHPRPARPGRVRGPAGGAGAHDRRRAQAGRRPAGRRRPAVLRPARRRLVVNDPQFLFYLRQLHRDDLLDLAGKRLPVPRDQVFVCYSHHDADWLRRVLVHLAPLERDGVVDVWSDRRIRVGDQWRVEIIKAPARARAALVLISADSLASEFINSTELPALPAAAEEGGCRPTWRASWGGCWAVRAARLPGSPARAPFGTVGRVFPLLGGVRPAQHRLLRAGFAHGVSDR</sequence>
<dbReference type="eggNOG" id="COG1716">
    <property type="taxonomic scope" value="Bacteria"/>
</dbReference>
<dbReference type="Pfam" id="PF13676">
    <property type="entry name" value="TIR_2"/>
    <property type="match status" value="1"/>
</dbReference>
<dbReference type="KEGG" id="sesp:BN6_63730"/>
<organism evidence="3 4">
    <name type="scientific">Saccharothrix espanaensis (strain ATCC 51144 / DSM 44229 / JCM 9112 / NBRC 15066 / NRRL 15764)</name>
    <dbReference type="NCBI Taxonomy" id="1179773"/>
    <lineage>
        <taxon>Bacteria</taxon>
        <taxon>Bacillati</taxon>
        <taxon>Actinomycetota</taxon>
        <taxon>Actinomycetes</taxon>
        <taxon>Pseudonocardiales</taxon>
        <taxon>Pseudonocardiaceae</taxon>
        <taxon>Saccharothrix</taxon>
    </lineage>
</organism>
<evidence type="ECO:0000313" key="4">
    <source>
        <dbReference type="Proteomes" id="UP000006281"/>
    </source>
</evidence>
<name>K0K5S6_SACES</name>
<dbReference type="Proteomes" id="UP000006281">
    <property type="component" value="Chromosome"/>
</dbReference>
<dbReference type="EMBL" id="HE804045">
    <property type="protein sequence ID" value="CCH33616.1"/>
    <property type="molecule type" value="Genomic_DNA"/>
</dbReference>
<dbReference type="PATRIC" id="fig|1179773.3.peg.6421"/>
<protein>
    <recommendedName>
        <fullName evidence="2">TIR domain-containing protein</fullName>
    </recommendedName>
</protein>
<dbReference type="Gene3D" id="3.40.50.10140">
    <property type="entry name" value="Toll/interleukin-1 receptor homology (TIR) domain"/>
    <property type="match status" value="1"/>
</dbReference>
<dbReference type="STRING" id="1179773.BN6_63730"/>
<evidence type="ECO:0000256" key="1">
    <source>
        <dbReference type="SAM" id="MobiDB-lite"/>
    </source>
</evidence>
<feature type="domain" description="TIR" evidence="2">
    <location>
        <begin position="98"/>
        <end position="249"/>
    </location>
</feature>
<evidence type="ECO:0000259" key="2">
    <source>
        <dbReference type="PROSITE" id="PS50104"/>
    </source>
</evidence>
<feature type="compositionally biased region" description="Basic residues" evidence="1">
    <location>
        <begin position="42"/>
        <end position="57"/>
    </location>
</feature>
<dbReference type="SUPFAM" id="SSF52200">
    <property type="entry name" value="Toll/Interleukin receptor TIR domain"/>
    <property type="match status" value="1"/>
</dbReference>
<feature type="region of interest" description="Disordered" evidence="1">
    <location>
        <begin position="23"/>
        <end position="57"/>
    </location>
</feature>
<evidence type="ECO:0000313" key="3">
    <source>
        <dbReference type="EMBL" id="CCH33616.1"/>
    </source>
</evidence>
<dbReference type="HOGENOM" id="CLU_1115151_0_0_11"/>
<proteinExistence type="predicted"/>
<accession>K0K5S6</accession>